<keyword evidence="4 6" id="KW-1133">Transmembrane helix</keyword>
<feature type="domain" description="CstA N-terminal" evidence="7">
    <location>
        <begin position="360"/>
        <end position="495"/>
    </location>
</feature>
<feature type="transmembrane region" description="Helical" evidence="6">
    <location>
        <begin position="480"/>
        <end position="500"/>
    </location>
</feature>
<keyword evidence="3 6" id="KW-0812">Transmembrane</keyword>
<dbReference type="Pfam" id="PF02554">
    <property type="entry name" value="CstA"/>
    <property type="match status" value="2"/>
</dbReference>
<feature type="transmembrane region" description="Helical" evidence="6">
    <location>
        <begin position="191"/>
        <end position="210"/>
    </location>
</feature>
<evidence type="ECO:0000256" key="2">
    <source>
        <dbReference type="ARBA" id="ARBA00022475"/>
    </source>
</evidence>
<organism evidence="8">
    <name type="scientific">uncultured archaeon Rifle_16ft_4_minimus_37913</name>
    <dbReference type="NCBI Taxonomy" id="1665152"/>
    <lineage>
        <taxon>Archaea</taxon>
        <taxon>environmental samples</taxon>
    </lineage>
</organism>
<dbReference type="Gene3D" id="1.20.1740.10">
    <property type="entry name" value="Amino acid/polyamine transporter I"/>
    <property type="match status" value="1"/>
</dbReference>
<feature type="transmembrane region" description="Helical" evidence="6">
    <location>
        <begin position="512"/>
        <end position="529"/>
    </location>
</feature>
<feature type="domain" description="CstA N-terminal" evidence="7">
    <location>
        <begin position="2"/>
        <end position="343"/>
    </location>
</feature>
<feature type="transmembrane region" description="Helical" evidence="6">
    <location>
        <begin position="161"/>
        <end position="179"/>
    </location>
</feature>
<evidence type="ECO:0000256" key="3">
    <source>
        <dbReference type="ARBA" id="ARBA00022692"/>
    </source>
</evidence>
<dbReference type="EMBL" id="KT007010">
    <property type="protein sequence ID" value="AKQ03338.1"/>
    <property type="molecule type" value="Genomic_DNA"/>
</dbReference>
<feature type="transmembrane region" description="Helical" evidence="6">
    <location>
        <begin position="128"/>
        <end position="149"/>
    </location>
</feature>
<reference evidence="8" key="1">
    <citation type="journal article" date="2015" name="ISME J.">
        <title>Aquifer environment selects for microbial species cohorts in sediment and groundwater.</title>
        <authorList>
            <person name="Hug L.A."/>
            <person name="Thomas B.C."/>
            <person name="Brown C.T."/>
            <person name="Frischkorn K.R."/>
            <person name="Williams K.H."/>
            <person name="Tringe S.G."/>
            <person name="Banfield J.F."/>
        </authorList>
    </citation>
    <scope>NUCLEOTIDE SEQUENCE</scope>
</reference>
<proteinExistence type="predicted"/>
<feature type="transmembrane region" description="Helical" evidence="6">
    <location>
        <begin position="86"/>
        <end position="107"/>
    </location>
</feature>
<dbReference type="PANTHER" id="PTHR30252:SF0">
    <property type="entry name" value="PEPTIDE TRANSPORTER CSTA"/>
    <property type="match status" value="1"/>
</dbReference>
<evidence type="ECO:0000256" key="5">
    <source>
        <dbReference type="ARBA" id="ARBA00023136"/>
    </source>
</evidence>
<protein>
    <submittedName>
        <fullName evidence="8">Carbon starvation protein CstA, carbon starvation protein</fullName>
    </submittedName>
</protein>
<feature type="transmembrane region" description="Helical" evidence="6">
    <location>
        <begin position="322"/>
        <end position="348"/>
    </location>
</feature>
<accession>A0A0H4T6E4</accession>
<evidence type="ECO:0000256" key="1">
    <source>
        <dbReference type="ARBA" id="ARBA00004651"/>
    </source>
</evidence>
<dbReference type="GO" id="GO:0005886">
    <property type="term" value="C:plasma membrane"/>
    <property type="evidence" value="ECO:0007669"/>
    <property type="project" value="UniProtKB-SubCell"/>
</dbReference>
<feature type="transmembrane region" description="Helical" evidence="6">
    <location>
        <begin position="255"/>
        <end position="272"/>
    </location>
</feature>
<feature type="transmembrane region" description="Helical" evidence="6">
    <location>
        <begin position="222"/>
        <end position="243"/>
    </location>
</feature>
<comment type="subcellular location">
    <subcellularLocation>
        <location evidence="1">Cell membrane</location>
        <topology evidence="1">Multi-pass membrane protein</topology>
    </subcellularLocation>
</comment>
<keyword evidence="2" id="KW-1003">Cell membrane</keyword>
<dbReference type="GO" id="GO:0009267">
    <property type="term" value="P:cellular response to starvation"/>
    <property type="evidence" value="ECO:0007669"/>
    <property type="project" value="InterPro"/>
</dbReference>
<dbReference type="InterPro" id="IPR051605">
    <property type="entry name" value="CstA"/>
</dbReference>
<dbReference type="InterPro" id="IPR003706">
    <property type="entry name" value="CstA_N"/>
</dbReference>
<feature type="transmembrane region" description="Helical" evidence="6">
    <location>
        <begin position="424"/>
        <end position="445"/>
    </location>
</feature>
<keyword evidence="5 6" id="KW-0472">Membrane</keyword>
<feature type="transmembrane region" description="Helical" evidence="6">
    <location>
        <begin position="61"/>
        <end position="80"/>
    </location>
</feature>
<evidence type="ECO:0000313" key="8">
    <source>
        <dbReference type="EMBL" id="AKQ03338.1"/>
    </source>
</evidence>
<sequence length="540" mass="58872">MNSVWILIIALVWFAVGYRFYGRFIEKRLRISDKNKTPASSRKEGVDFSASTKPFLLGHHFASIAGAGPIIGPILAVNYFGWVPVIIWVLIGSVLIGAMHDYSSLIASVRNKAKSVSVITKQYLNSRAGWVFGLMIWMTLVLIITVFSVSSAESIVEKPDLVIPLLVITILALILGFGVRKYKWNYKIASVAAIIIIFFSVWLGTAAPVNLPAENPALLRNLWITIIFIYAFIASVAPVWVLLRPRDYLSAIQMLVILFLGVVSFLIARPIINAPSYISGGIFPVWPILFITVACGAISGFHGLVASGTTSKQLAKESDGRVIGYGGMILEGTLAVFVTVVVIAGLTWGSGSGSFQTTLEKGWIVLFSTGFGNIVGNIVPFLSVSVAGLLGAFMVNQFILTSVDTSARLGRFVISEHLAPKLKGRILTTFITLVPAWILAITNSYETMWRLFGSSNQLIASITMIGISAFFISKKIKVKFILIPAVFVLITTLSALLYLTFRAGGYFSQGNFVLAGISMLMFILGIFVAKEGFDILRKKK</sequence>
<evidence type="ECO:0000259" key="7">
    <source>
        <dbReference type="Pfam" id="PF02554"/>
    </source>
</evidence>
<name>A0A0H4T6E4_9ARCH</name>
<feature type="transmembrane region" description="Helical" evidence="6">
    <location>
        <begin position="457"/>
        <end position="473"/>
    </location>
</feature>
<feature type="transmembrane region" description="Helical" evidence="6">
    <location>
        <begin position="278"/>
        <end position="301"/>
    </location>
</feature>
<evidence type="ECO:0000256" key="6">
    <source>
        <dbReference type="SAM" id="Phobius"/>
    </source>
</evidence>
<evidence type="ECO:0000256" key="4">
    <source>
        <dbReference type="ARBA" id="ARBA00022989"/>
    </source>
</evidence>
<dbReference type="PANTHER" id="PTHR30252">
    <property type="entry name" value="INNER MEMBRANE PEPTIDE TRANSPORTER"/>
    <property type="match status" value="1"/>
</dbReference>
<dbReference type="AlphaFoldDB" id="A0A0H4T6E4"/>
<feature type="transmembrane region" description="Helical" evidence="6">
    <location>
        <begin position="6"/>
        <end position="22"/>
    </location>
</feature>